<evidence type="ECO:0000313" key="2">
    <source>
        <dbReference type="EMBL" id="CAA9244949.1"/>
    </source>
</evidence>
<proteinExistence type="predicted"/>
<feature type="compositionally biased region" description="Basic residues" evidence="1">
    <location>
        <begin position="42"/>
        <end position="59"/>
    </location>
</feature>
<protein>
    <submittedName>
        <fullName evidence="2">YCII-related protein</fullName>
    </submittedName>
</protein>
<gene>
    <name evidence="2" type="ORF">AVDCRST_MAG83-1848</name>
</gene>
<sequence>ECFRRRVRLQPRPVRPPGGAPSGPPGVAGPSRRAGPGPGLRAVRRRDRSPAGLHRRLRGRSAPARERGPLHPGPGDLRREDHGMEPGRRCFRQVRV</sequence>
<reference evidence="2" key="1">
    <citation type="submission" date="2020-02" db="EMBL/GenBank/DDBJ databases">
        <authorList>
            <person name="Meier V. D."/>
        </authorList>
    </citation>
    <scope>NUCLEOTIDE SEQUENCE</scope>
    <source>
        <strain evidence="2">AVDCRST_MAG83</strain>
    </source>
</reference>
<feature type="region of interest" description="Disordered" evidence="1">
    <location>
        <begin position="1"/>
        <end position="96"/>
    </location>
</feature>
<feature type="compositionally biased region" description="Low complexity" evidence="1">
    <location>
        <begin position="28"/>
        <end position="41"/>
    </location>
</feature>
<feature type="non-terminal residue" evidence="2">
    <location>
        <position position="96"/>
    </location>
</feature>
<evidence type="ECO:0000256" key="1">
    <source>
        <dbReference type="SAM" id="MobiDB-lite"/>
    </source>
</evidence>
<organism evidence="2">
    <name type="scientific">uncultured Arthrobacter sp</name>
    <dbReference type="NCBI Taxonomy" id="114050"/>
    <lineage>
        <taxon>Bacteria</taxon>
        <taxon>Bacillati</taxon>
        <taxon>Actinomycetota</taxon>
        <taxon>Actinomycetes</taxon>
        <taxon>Micrococcales</taxon>
        <taxon>Micrococcaceae</taxon>
        <taxon>Arthrobacter</taxon>
        <taxon>environmental samples</taxon>
    </lineage>
</organism>
<feature type="compositionally biased region" description="Pro residues" evidence="1">
    <location>
        <begin position="13"/>
        <end position="24"/>
    </location>
</feature>
<accession>A0A6J4IAQ8</accession>
<feature type="non-terminal residue" evidence="2">
    <location>
        <position position="1"/>
    </location>
</feature>
<dbReference type="EMBL" id="CADCTE010000103">
    <property type="protein sequence ID" value="CAA9244949.1"/>
    <property type="molecule type" value="Genomic_DNA"/>
</dbReference>
<name>A0A6J4IAQ8_9MICC</name>
<feature type="compositionally biased region" description="Basic and acidic residues" evidence="1">
    <location>
        <begin position="76"/>
        <end position="88"/>
    </location>
</feature>
<dbReference type="AlphaFoldDB" id="A0A6J4IAQ8"/>